<dbReference type="PROSITE" id="PS50263">
    <property type="entry name" value="CN_HYDROLASE"/>
    <property type="match status" value="1"/>
</dbReference>
<dbReference type="SUPFAM" id="SSF56317">
    <property type="entry name" value="Carbon-nitrogen hydrolase"/>
    <property type="match status" value="1"/>
</dbReference>
<dbReference type="PANTHER" id="PTHR47799">
    <property type="entry name" value="OMEGA-AMIDASE YAFV"/>
    <property type="match status" value="1"/>
</dbReference>
<dbReference type="InterPro" id="IPR052737">
    <property type="entry name" value="Omega-amidase_YafV"/>
</dbReference>
<dbReference type="PANTHER" id="PTHR47799:SF1">
    <property type="entry name" value="OMEGA-AMIDASE YAFV"/>
    <property type="match status" value="1"/>
</dbReference>
<accession>A0A2S9TBE7</accession>
<organism evidence="2 3">
    <name type="scientific">Aliarcobacter cryaerophilus</name>
    <dbReference type="NCBI Taxonomy" id="28198"/>
    <lineage>
        <taxon>Bacteria</taxon>
        <taxon>Pseudomonadati</taxon>
        <taxon>Campylobacterota</taxon>
        <taxon>Epsilonproteobacteria</taxon>
        <taxon>Campylobacterales</taxon>
        <taxon>Arcobacteraceae</taxon>
        <taxon>Aliarcobacter</taxon>
    </lineage>
</organism>
<name>A0A2S9TBE7_9BACT</name>
<gene>
    <name evidence="2" type="ORF">CJ670_09250</name>
</gene>
<dbReference type="Gene3D" id="3.60.110.10">
    <property type="entry name" value="Carbon-nitrogen hydrolase"/>
    <property type="match status" value="1"/>
</dbReference>
<dbReference type="InterPro" id="IPR036526">
    <property type="entry name" value="C-N_Hydrolase_sf"/>
</dbReference>
<dbReference type="Proteomes" id="UP000239151">
    <property type="component" value="Unassembled WGS sequence"/>
</dbReference>
<proteinExistence type="predicted"/>
<dbReference type="Pfam" id="PF00795">
    <property type="entry name" value="CN_hydrolase"/>
    <property type="match status" value="1"/>
</dbReference>
<reference evidence="2 3" key="1">
    <citation type="submission" date="2017-09" db="EMBL/GenBank/DDBJ databases">
        <title>Reassesment of A. cryaerophilus.</title>
        <authorList>
            <person name="Perez-Cataluna A."/>
            <person name="Collado L."/>
            <person name="Salgado O."/>
            <person name="Lefinanco V."/>
            <person name="Figueras M.J."/>
        </authorList>
    </citation>
    <scope>NUCLEOTIDE SEQUENCE [LARGE SCALE GENOMIC DNA]</scope>
    <source>
        <strain evidence="2 3">LMG 9065</strain>
    </source>
</reference>
<dbReference type="GO" id="GO:0050152">
    <property type="term" value="F:omega-amidase activity"/>
    <property type="evidence" value="ECO:0007669"/>
    <property type="project" value="TreeGrafter"/>
</dbReference>
<evidence type="ECO:0000313" key="3">
    <source>
        <dbReference type="Proteomes" id="UP000239151"/>
    </source>
</evidence>
<sequence length="260" mass="30206">MNICLVSLNQFWEDKKSNLELCEKYIQNASKKSVDLIIFPEMTLTGFSNNISFIAENFENSETIKQFSNLAKEFNISVIFGVVIEDNKKALNKCLFIDNFGNVVSDYSKIHPFSFSGEDKYFNAGNKLSMVEFKNFKIGLTICYDLRFPELYSSLAKECDLIINIANWPSKRVDHWNTLLKARAIENQIFMVGVNRTGIDGNDLEYIESSNIFNANGEKLEFEKYEDMKIYDVDVNFTKDFKNKFNTVNDRKVEFYKEIL</sequence>
<dbReference type="AlphaFoldDB" id="A0A2S9TBE7"/>
<dbReference type="InterPro" id="IPR003010">
    <property type="entry name" value="C-N_Hydrolase"/>
</dbReference>
<protein>
    <submittedName>
        <fullName evidence="2">Nitrilase</fullName>
    </submittedName>
</protein>
<evidence type="ECO:0000259" key="1">
    <source>
        <dbReference type="PROSITE" id="PS50263"/>
    </source>
</evidence>
<dbReference type="GO" id="GO:0106008">
    <property type="term" value="F:2-oxoglutaramate amidase activity"/>
    <property type="evidence" value="ECO:0007669"/>
    <property type="project" value="TreeGrafter"/>
</dbReference>
<comment type="caution">
    <text evidence="2">The sequence shown here is derived from an EMBL/GenBank/DDBJ whole genome shotgun (WGS) entry which is preliminary data.</text>
</comment>
<feature type="domain" description="CN hydrolase" evidence="1">
    <location>
        <begin position="1"/>
        <end position="237"/>
    </location>
</feature>
<dbReference type="EMBL" id="NXGI01000030">
    <property type="protein sequence ID" value="PRM96151.1"/>
    <property type="molecule type" value="Genomic_DNA"/>
</dbReference>
<evidence type="ECO:0000313" key="2">
    <source>
        <dbReference type="EMBL" id="PRM96151.1"/>
    </source>
</evidence>